<evidence type="ECO:0008006" key="3">
    <source>
        <dbReference type="Google" id="ProtNLM"/>
    </source>
</evidence>
<keyword evidence="2" id="KW-1185">Reference proteome</keyword>
<dbReference type="Gene3D" id="2.60.40.1890">
    <property type="entry name" value="PCu(A)C copper chaperone"/>
    <property type="match status" value="1"/>
</dbReference>
<reference evidence="1 2" key="1">
    <citation type="submission" date="2019-07" db="EMBL/GenBank/DDBJ databases">
        <title>Rhodococcus cavernicolus sp. nov., isolated from a cave.</title>
        <authorList>
            <person name="Lee S.D."/>
        </authorList>
    </citation>
    <scope>NUCLEOTIDE SEQUENCE [LARGE SCALE GENOMIC DNA]</scope>
    <source>
        <strain evidence="1 2">C1-24</strain>
    </source>
</reference>
<protein>
    <recommendedName>
        <fullName evidence="3">Copper chaperone PCu(A)C</fullName>
    </recommendedName>
</protein>
<accession>A0A5A7S461</accession>
<dbReference type="EMBL" id="VLNY01000026">
    <property type="protein sequence ID" value="KAA0016571.1"/>
    <property type="molecule type" value="Genomic_DNA"/>
</dbReference>
<dbReference type="Pfam" id="PF04314">
    <property type="entry name" value="PCuAC"/>
    <property type="match status" value="1"/>
</dbReference>
<organism evidence="1 2">
    <name type="scientific">Antrihabitans cavernicola</name>
    <dbReference type="NCBI Taxonomy" id="2495913"/>
    <lineage>
        <taxon>Bacteria</taxon>
        <taxon>Bacillati</taxon>
        <taxon>Actinomycetota</taxon>
        <taxon>Actinomycetes</taxon>
        <taxon>Mycobacteriales</taxon>
        <taxon>Nocardiaceae</taxon>
        <taxon>Antrihabitans</taxon>
    </lineage>
</organism>
<dbReference type="RefSeq" id="WP_149433196.1">
    <property type="nucleotide sequence ID" value="NZ_VLNY01000026.1"/>
</dbReference>
<sequence>MISRWSATLRTWVTIAPVVAVATIALSGCSAGQISQTANHVAAINGSSVDVGDISLRNVYLIPATAAGTCIEQQNGSARLSFTAVNNSSFRPDRLIGIESDAATSVDINAPAAALTLQPKTALAAGQPIEQVKGATAPDAPIEVVVNNPNEFTRPGLTVPLTFRFEKAGAATVEVPLDACPTPPPLPSAGA</sequence>
<dbReference type="SUPFAM" id="SSF110087">
    <property type="entry name" value="DR1885-like metal-binding protein"/>
    <property type="match status" value="1"/>
</dbReference>
<dbReference type="PROSITE" id="PS51257">
    <property type="entry name" value="PROKAR_LIPOPROTEIN"/>
    <property type="match status" value="1"/>
</dbReference>
<dbReference type="AlphaFoldDB" id="A0A5A7S461"/>
<name>A0A5A7S461_9NOCA</name>
<comment type="caution">
    <text evidence="1">The sequence shown here is derived from an EMBL/GenBank/DDBJ whole genome shotgun (WGS) entry which is preliminary data.</text>
</comment>
<evidence type="ECO:0000313" key="2">
    <source>
        <dbReference type="Proteomes" id="UP000322244"/>
    </source>
</evidence>
<dbReference type="Proteomes" id="UP000322244">
    <property type="component" value="Unassembled WGS sequence"/>
</dbReference>
<evidence type="ECO:0000313" key="1">
    <source>
        <dbReference type="EMBL" id="KAA0016571.1"/>
    </source>
</evidence>
<dbReference type="InterPro" id="IPR007410">
    <property type="entry name" value="LpqE-like"/>
</dbReference>
<dbReference type="OrthoDB" id="5188566at2"/>
<gene>
    <name evidence="1" type="ORF">FOY51_26135</name>
</gene>
<proteinExistence type="predicted"/>
<dbReference type="InterPro" id="IPR036182">
    <property type="entry name" value="PCuAC_sf"/>
</dbReference>